<accession>A0AA86TM64</accession>
<reference evidence="2 3" key="2">
    <citation type="submission" date="2024-07" db="EMBL/GenBank/DDBJ databases">
        <authorList>
            <person name="Akdeniz Z."/>
        </authorList>
    </citation>
    <scope>NUCLEOTIDE SEQUENCE [LARGE SCALE GENOMIC DNA]</scope>
</reference>
<dbReference type="Proteomes" id="UP001642409">
    <property type="component" value="Unassembled WGS sequence"/>
</dbReference>
<protein>
    <submittedName>
        <fullName evidence="2">Hypothetical_protein</fullName>
    </submittedName>
</protein>
<sequence length="172" mass="19834">MLSYPQINPTFPLLLNRRYYKVSIIKSKLNLIMYLNISHLSLCILICSKKNPGLARDITFKFFLKDGVLGLISKIWKHPNFERRNLNPYMAVTICDQLFLNPSLQLSLNFQNLQTMSENPQTLSLKPGTKDTFGVLTLIRPFLKFETTVLISCQKQADIFSYILLVNTLICK</sequence>
<gene>
    <name evidence="2" type="ORF">HINF_LOCUS60758</name>
    <name evidence="1" type="ORF">HINF_LOCUS7502</name>
</gene>
<dbReference type="EMBL" id="CAXDID020000358">
    <property type="protein sequence ID" value="CAL6081966.1"/>
    <property type="molecule type" value="Genomic_DNA"/>
</dbReference>
<evidence type="ECO:0000313" key="1">
    <source>
        <dbReference type="EMBL" id="CAI9919857.1"/>
    </source>
</evidence>
<organism evidence="1">
    <name type="scientific">Hexamita inflata</name>
    <dbReference type="NCBI Taxonomy" id="28002"/>
    <lineage>
        <taxon>Eukaryota</taxon>
        <taxon>Metamonada</taxon>
        <taxon>Diplomonadida</taxon>
        <taxon>Hexamitidae</taxon>
        <taxon>Hexamitinae</taxon>
        <taxon>Hexamita</taxon>
    </lineage>
</organism>
<proteinExistence type="predicted"/>
<keyword evidence="3" id="KW-1185">Reference proteome</keyword>
<comment type="caution">
    <text evidence="1">The sequence shown here is derived from an EMBL/GenBank/DDBJ whole genome shotgun (WGS) entry which is preliminary data.</text>
</comment>
<name>A0AA86TM64_9EUKA</name>
<dbReference type="AlphaFoldDB" id="A0AA86TM64"/>
<dbReference type="EMBL" id="CATOUU010000187">
    <property type="protein sequence ID" value="CAI9919857.1"/>
    <property type="molecule type" value="Genomic_DNA"/>
</dbReference>
<evidence type="ECO:0000313" key="2">
    <source>
        <dbReference type="EMBL" id="CAL6081966.1"/>
    </source>
</evidence>
<evidence type="ECO:0000313" key="3">
    <source>
        <dbReference type="Proteomes" id="UP001642409"/>
    </source>
</evidence>
<reference evidence="1" key="1">
    <citation type="submission" date="2023-06" db="EMBL/GenBank/DDBJ databases">
        <authorList>
            <person name="Kurt Z."/>
        </authorList>
    </citation>
    <scope>NUCLEOTIDE SEQUENCE</scope>
</reference>